<keyword evidence="3" id="KW-1185">Reference proteome</keyword>
<feature type="transmembrane region" description="Helical" evidence="1">
    <location>
        <begin position="5"/>
        <end position="23"/>
    </location>
</feature>
<keyword evidence="1" id="KW-1133">Transmembrane helix</keyword>
<dbReference type="Proteomes" id="UP001165366">
    <property type="component" value="Unassembled WGS sequence"/>
</dbReference>
<dbReference type="RefSeq" id="WP_237853721.1">
    <property type="nucleotide sequence ID" value="NZ_JAKLWS010000009.1"/>
</dbReference>
<dbReference type="EMBL" id="JAKLWS010000009">
    <property type="protein sequence ID" value="MCG2588787.1"/>
    <property type="molecule type" value="Genomic_DNA"/>
</dbReference>
<gene>
    <name evidence="2" type="ORF">L6773_09435</name>
</gene>
<evidence type="ECO:0000313" key="3">
    <source>
        <dbReference type="Proteomes" id="UP001165366"/>
    </source>
</evidence>
<evidence type="ECO:0000256" key="1">
    <source>
        <dbReference type="SAM" id="Phobius"/>
    </source>
</evidence>
<name>A0ABS9KD97_9BACT</name>
<feature type="transmembrane region" description="Helical" evidence="1">
    <location>
        <begin position="91"/>
        <end position="110"/>
    </location>
</feature>
<reference evidence="2" key="1">
    <citation type="submission" date="2022-01" db="EMBL/GenBank/DDBJ databases">
        <authorList>
            <person name="Wang Y."/>
        </authorList>
    </citation>
    <scope>NUCLEOTIDE SEQUENCE</scope>
    <source>
        <strain evidence="2">WB101</strain>
    </source>
</reference>
<evidence type="ECO:0000313" key="2">
    <source>
        <dbReference type="EMBL" id="MCG2588787.1"/>
    </source>
</evidence>
<proteinExistence type="predicted"/>
<keyword evidence="1" id="KW-0472">Membrane</keyword>
<feature type="transmembrane region" description="Helical" evidence="1">
    <location>
        <begin position="117"/>
        <end position="133"/>
    </location>
</feature>
<feature type="transmembrane region" description="Helical" evidence="1">
    <location>
        <begin position="35"/>
        <end position="55"/>
    </location>
</feature>
<accession>A0ABS9KD97</accession>
<sequence length="135" mass="15444">MKIGIAGMIVFAGFLLSTLPMYAQEYFNQGYLDPLSAMIFLQLMFATILIVIGFAKRKTNSLIHKKHIIFGSFMMIQPALDRAVGHIFGEVGIQWLIIYLILFGLFIWYYKKVKWQIAVGFLVWAVGLTNVLMNM</sequence>
<protein>
    <submittedName>
        <fullName evidence="2">Uncharacterized protein</fullName>
    </submittedName>
</protein>
<organism evidence="2 3">
    <name type="scientific">Rhodohalobacter sulfatireducens</name>
    <dbReference type="NCBI Taxonomy" id="2911366"/>
    <lineage>
        <taxon>Bacteria</taxon>
        <taxon>Pseudomonadati</taxon>
        <taxon>Balneolota</taxon>
        <taxon>Balneolia</taxon>
        <taxon>Balneolales</taxon>
        <taxon>Balneolaceae</taxon>
        <taxon>Rhodohalobacter</taxon>
    </lineage>
</organism>
<comment type="caution">
    <text evidence="2">The sequence shown here is derived from an EMBL/GenBank/DDBJ whole genome shotgun (WGS) entry which is preliminary data.</text>
</comment>
<reference evidence="2" key="2">
    <citation type="submission" date="2024-05" db="EMBL/GenBank/DDBJ databases">
        <title>Rhodohalobacter halophilus gen. nov., sp. nov., a moderately halophilic member of the family Balneolaceae.</title>
        <authorList>
            <person name="Xia J."/>
        </authorList>
    </citation>
    <scope>NUCLEOTIDE SEQUENCE</scope>
    <source>
        <strain evidence="2">WB101</strain>
    </source>
</reference>
<keyword evidence="1" id="KW-0812">Transmembrane</keyword>